<accession>A0ABT0S0V2</accession>
<keyword evidence="7" id="KW-1185">Reference proteome</keyword>
<keyword evidence="4" id="KW-1133">Transmembrane helix</keyword>
<dbReference type="EMBL" id="JAMGBE010000002">
    <property type="protein sequence ID" value="MCL6729489.1"/>
    <property type="molecule type" value="Genomic_DNA"/>
</dbReference>
<evidence type="ECO:0000259" key="5">
    <source>
        <dbReference type="PROSITE" id="PS50043"/>
    </source>
</evidence>
<comment type="caution">
    <text evidence="6">The sequence shown here is derived from an EMBL/GenBank/DDBJ whole genome shotgun (WGS) entry which is preliminary data.</text>
</comment>
<dbReference type="Pfam" id="PF13211">
    <property type="entry name" value="DUF4019"/>
    <property type="match status" value="1"/>
</dbReference>
<organism evidence="6 7">
    <name type="scientific">Sphingomonas hankyongi</name>
    <dbReference type="NCBI Taxonomy" id="2908209"/>
    <lineage>
        <taxon>Bacteria</taxon>
        <taxon>Pseudomonadati</taxon>
        <taxon>Pseudomonadota</taxon>
        <taxon>Alphaproteobacteria</taxon>
        <taxon>Sphingomonadales</taxon>
        <taxon>Sphingomonadaceae</taxon>
        <taxon>Sphingomonas</taxon>
    </lineage>
</organism>
<name>A0ABT0S0V2_9SPHN</name>
<dbReference type="Proteomes" id="UP001165342">
    <property type="component" value="Unassembled WGS sequence"/>
</dbReference>
<sequence>MTAANMVQRMSAGYQALTEKEKQTLRLIVRGHDAKSTARHLGLSVHTVNERLRDARRKLEVSSSREAARLLLDREGENPQKFADKRMGEAPALETMTHRAVPGLGEANASGAAPRVAWLIAGVVIMSVILGILALVAVPQSAGNAGYSEAPAVVPAVQTEVERAARDWLALEDESRWRESWNATSASFRKLNTLERFTQVGQKVRAPLGAVVSRVAIGQDRVPAPPAGVRVVKFRTSFANKADALETVSLAREDGAWKVVGIYIN</sequence>
<dbReference type="InterPro" id="IPR000792">
    <property type="entry name" value="Tscrpt_reg_LuxR_C"/>
</dbReference>
<reference evidence="6" key="1">
    <citation type="submission" date="2022-05" db="EMBL/GenBank/DDBJ databases">
        <authorList>
            <person name="Jo J.-H."/>
            <person name="Im W.-T."/>
        </authorList>
    </citation>
    <scope>NUCLEOTIDE SEQUENCE</scope>
    <source>
        <strain evidence="6">SE220</strain>
    </source>
</reference>
<dbReference type="PANTHER" id="PTHR44688:SF16">
    <property type="entry name" value="DNA-BINDING TRANSCRIPTIONAL ACTIVATOR DEVR_DOSR"/>
    <property type="match status" value="1"/>
</dbReference>
<dbReference type="CDD" id="cd06170">
    <property type="entry name" value="LuxR_C_like"/>
    <property type="match status" value="1"/>
</dbReference>
<dbReference type="RefSeq" id="WP_249830986.1">
    <property type="nucleotide sequence ID" value="NZ_JAMGBE010000002.1"/>
</dbReference>
<keyword evidence="4" id="KW-0812">Transmembrane</keyword>
<dbReference type="PROSITE" id="PS50043">
    <property type="entry name" value="HTH_LUXR_2"/>
    <property type="match status" value="1"/>
</dbReference>
<dbReference type="InterPro" id="IPR016032">
    <property type="entry name" value="Sig_transdc_resp-reg_C-effctor"/>
</dbReference>
<dbReference type="PRINTS" id="PR00038">
    <property type="entry name" value="HTHLUXR"/>
</dbReference>
<evidence type="ECO:0000256" key="1">
    <source>
        <dbReference type="ARBA" id="ARBA00023015"/>
    </source>
</evidence>
<protein>
    <submittedName>
        <fullName evidence="6">DUF4019 domain-containing protein</fullName>
    </submittedName>
</protein>
<evidence type="ECO:0000256" key="4">
    <source>
        <dbReference type="SAM" id="Phobius"/>
    </source>
</evidence>
<dbReference type="InterPro" id="IPR036388">
    <property type="entry name" value="WH-like_DNA-bd_sf"/>
</dbReference>
<keyword evidence="4" id="KW-0472">Membrane</keyword>
<keyword evidence="3" id="KW-0804">Transcription</keyword>
<evidence type="ECO:0000256" key="3">
    <source>
        <dbReference type="ARBA" id="ARBA00023163"/>
    </source>
</evidence>
<gene>
    <name evidence="6" type="ORF">LZ538_05380</name>
</gene>
<feature type="transmembrane region" description="Helical" evidence="4">
    <location>
        <begin position="116"/>
        <end position="138"/>
    </location>
</feature>
<keyword evidence="2" id="KW-0238">DNA-binding</keyword>
<evidence type="ECO:0000256" key="2">
    <source>
        <dbReference type="ARBA" id="ARBA00023125"/>
    </source>
</evidence>
<dbReference type="PANTHER" id="PTHR44688">
    <property type="entry name" value="DNA-BINDING TRANSCRIPTIONAL ACTIVATOR DEVR_DOSR"/>
    <property type="match status" value="1"/>
</dbReference>
<dbReference type="Pfam" id="PF00196">
    <property type="entry name" value="GerE"/>
    <property type="match status" value="1"/>
</dbReference>
<evidence type="ECO:0000313" key="7">
    <source>
        <dbReference type="Proteomes" id="UP001165342"/>
    </source>
</evidence>
<proteinExistence type="predicted"/>
<dbReference type="InterPro" id="IPR025091">
    <property type="entry name" value="DUF4019"/>
</dbReference>
<dbReference type="Gene3D" id="1.10.10.10">
    <property type="entry name" value="Winged helix-like DNA-binding domain superfamily/Winged helix DNA-binding domain"/>
    <property type="match status" value="1"/>
</dbReference>
<evidence type="ECO:0000313" key="6">
    <source>
        <dbReference type="EMBL" id="MCL6729489.1"/>
    </source>
</evidence>
<keyword evidence="1" id="KW-0805">Transcription regulation</keyword>
<feature type="domain" description="HTH luxR-type" evidence="5">
    <location>
        <begin position="10"/>
        <end position="75"/>
    </location>
</feature>
<dbReference type="SMART" id="SM00421">
    <property type="entry name" value="HTH_LUXR"/>
    <property type="match status" value="1"/>
</dbReference>
<dbReference type="SUPFAM" id="SSF46894">
    <property type="entry name" value="C-terminal effector domain of the bipartite response regulators"/>
    <property type="match status" value="1"/>
</dbReference>